<dbReference type="EMBL" id="ACYG01000019">
    <property type="protein sequence ID" value="EEV18272.1"/>
    <property type="molecule type" value="Genomic_DNA"/>
</dbReference>
<organism evidence="1 2">
    <name type="scientific">Campylobacter gracilis RM3268</name>
    <dbReference type="NCBI Taxonomy" id="553220"/>
    <lineage>
        <taxon>Bacteria</taxon>
        <taxon>Pseudomonadati</taxon>
        <taxon>Campylobacterota</taxon>
        <taxon>Epsilonproteobacteria</taxon>
        <taxon>Campylobacterales</taxon>
        <taxon>Campylobacteraceae</taxon>
        <taxon>Campylobacter</taxon>
    </lineage>
</organism>
<sequence length="70" mass="7437">MKPNLLNLTEQSFFKNKVSLLLTRSDLGGVWAADLLAVAGRSKVKGSFASIAPSAPPLPRKNLSLIGSDK</sequence>
<dbReference type="Proteomes" id="UP000005709">
    <property type="component" value="Unassembled WGS sequence"/>
</dbReference>
<gene>
    <name evidence="1" type="ORF">CAMGR0001_1029</name>
</gene>
<evidence type="ECO:0000313" key="2">
    <source>
        <dbReference type="Proteomes" id="UP000005709"/>
    </source>
</evidence>
<dbReference type="AlphaFoldDB" id="C8PGN4"/>
<dbReference type="RefSeq" id="WP_005870642.1">
    <property type="nucleotide sequence ID" value="NZ_ACYG01000019.1"/>
</dbReference>
<reference evidence="1 2" key="1">
    <citation type="submission" date="2009-07" db="EMBL/GenBank/DDBJ databases">
        <authorList>
            <person name="Madupu R."/>
            <person name="Sebastian Y."/>
            <person name="Durkin A.S."/>
            <person name="Torralba M."/>
            <person name="Methe B."/>
            <person name="Sutton G.G."/>
            <person name="Strausberg R.L."/>
            <person name="Nelson K.E."/>
        </authorList>
    </citation>
    <scope>NUCLEOTIDE SEQUENCE [LARGE SCALE GENOMIC DNA]</scope>
    <source>
        <strain evidence="1 2">RM3268</strain>
    </source>
</reference>
<protein>
    <submittedName>
        <fullName evidence="1">Uncharacterized protein</fullName>
    </submittedName>
</protein>
<accession>C8PGN4</accession>
<comment type="caution">
    <text evidence="1">The sequence shown here is derived from an EMBL/GenBank/DDBJ whole genome shotgun (WGS) entry which is preliminary data.</text>
</comment>
<keyword evidence="2" id="KW-1185">Reference proteome</keyword>
<proteinExistence type="predicted"/>
<evidence type="ECO:0000313" key="1">
    <source>
        <dbReference type="EMBL" id="EEV18272.1"/>
    </source>
</evidence>
<name>C8PGN4_9BACT</name>